<keyword evidence="6" id="KW-1185">Reference proteome</keyword>
<dbReference type="Pfam" id="PF13180">
    <property type="entry name" value="PDZ_2"/>
    <property type="match status" value="1"/>
</dbReference>
<evidence type="ECO:0000256" key="1">
    <source>
        <dbReference type="ARBA" id="ARBA00022670"/>
    </source>
</evidence>
<dbReference type="InterPro" id="IPR051201">
    <property type="entry name" value="Chloro_Bact_Ser_Proteases"/>
</dbReference>
<feature type="domain" description="PDZ" evidence="4">
    <location>
        <begin position="265"/>
        <end position="370"/>
    </location>
</feature>
<dbReference type="GO" id="GO:0008233">
    <property type="term" value="F:peptidase activity"/>
    <property type="evidence" value="ECO:0007669"/>
    <property type="project" value="UniProtKB-KW"/>
</dbReference>
<protein>
    <submittedName>
        <fullName evidence="5">S1C family serine protease</fullName>
        <ecNumber evidence="5">3.4.21.-</ecNumber>
    </submittedName>
</protein>
<evidence type="ECO:0000256" key="2">
    <source>
        <dbReference type="ARBA" id="ARBA00022801"/>
    </source>
</evidence>
<reference evidence="5 6" key="1">
    <citation type="journal article" date="2019" name="Int. J. Syst. Evol. Microbiol.">
        <title>The Global Catalogue of Microorganisms (GCM) 10K type strain sequencing project: providing services to taxonomists for standard genome sequencing and annotation.</title>
        <authorList>
            <consortium name="The Broad Institute Genomics Platform"/>
            <consortium name="The Broad Institute Genome Sequencing Center for Infectious Disease"/>
            <person name="Wu L."/>
            <person name="Ma J."/>
        </authorList>
    </citation>
    <scope>NUCLEOTIDE SEQUENCE [LARGE SCALE GENOMIC DNA]</scope>
    <source>
        <strain evidence="5 6">JCM 30072</strain>
    </source>
</reference>
<dbReference type="EMBL" id="JBHSZI010000001">
    <property type="protein sequence ID" value="MFC7057605.1"/>
    <property type="molecule type" value="Genomic_DNA"/>
</dbReference>
<organism evidence="5 6">
    <name type="scientific">Halovenus salina</name>
    <dbReference type="NCBI Taxonomy" id="1510225"/>
    <lineage>
        <taxon>Archaea</taxon>
        <taxon>Methanobacteriati</taxon>
        <taxon>Methanobacteriota</taxon>
        <taxon>Stenosarchaea group</taxon>
        <taxon>Halobacteria</taxon>
        <taxon>Halobacteriales</taxon>
        <taxon>Haloarculaceae</taxon>
        <taxon>Halovenus</taxon>
    </lineage>
</organism>
<dbReference type="SUPFAM" id="SSF50156">
    <property type="entry name" value="PDZ domain-like"/>
    <property type="match status" value="1"/>
</dbReference>
<dbReference type="PANTHER" id="PTHR43343:SF3">
    <property type="entry name" value="PROTEASE DO-LIKE 8, CHLOROPLASTIC"/>
    <property type="match status" value="1"/>
</dbReference>
<feature type="compositionally biased region" description="Acidic residues" evidence="3">
    <location>
        <begin position="39"/>
        <end position="54"/>
    </location>
</feature>
<sequence>MDQDVSRRHLLAAAGSVLSASVAGCALQAPEEISRTDSPPEDEELGDFPDEFDTPEQRASSPPADSEQTAVYEQVVDSVAAVEVRTSQGPAGGSAWMYDDSYLVTNDHVVALADSTYVRFRDVGWREASVVGTDFYSDLAVLDVENKPDSATPLPLVDGPKAVGTPVAAIGNPYQLAGSFSTGVISGQDRNIQAPGRDFSIADGIQTDAAVNPGNSGGPLVTYDGEVAGVVSAGRGQTIGFAISAAMVKRVVPELVDNGEFEHSYMGIRLLDVRPALIEANNLPVSWGVYVHSIADDGPSNGVLEGSDEDRTVNGREVPVGGDVIVRMDDWPIPNQERLSAFLALETDPGDTIEVEVVRDDERRTVSLTLGTRPPAQRPRQG</sequence>
<dbReference type="PRINTS" id="PR00834">
    <property type="entry name" value="PROTEASES2C"/>
</dbReference>
<proteinExistence type="predicted"/>
<comment type="caution">
    <text evidence="5">The sequence shown here is derived from an EMBL/GenBank/DDBJ whole genome shotgun (WGS) entry which is preliminary data.</text>
</comment>
<dbReference type="SUPFAM" id="SSF50494">
    <property type="entry name" value="Trypsin-like serine proteases"/>
    <property type="match status" value="1"/>
</dbReference>
<dbReference type="GeneID" id="76629488"/>
<keyword evidence="2 5" id="KW-0378">Hydrolase</keyword>
<dbReference type="InterPro" id="IPR006311">
    <property type="entry name" value="TAT_signal"/>
</dbReference>
<dbReference type="Proteomes" id="UP001596445">
    <property type="component" value="Unassembled WGS sequence"/>
</dbReference>
<dbReference type="Gene3D" id="2.40.10.120">
    <property type="match status" value="1"/>
</dbReference>
<dbReference type="Gene3D" id="2.30.42.10">
    <property type="match status" value="1"/>
</dbReference>
<dbReference type="Pfam" id="PF13365">
    <property type="entry name" value="Trypsin_2"/>
    <property type="match status" value="1"/>
</dbReference>
<accession>A0ABD5VWP4</accession>
<dbReference type="GO" id="GO:0006508">
    <property type="term" value="P:proteolysis"/>
    <property type="evidence" value="ECO:0007669"/>
    <property type="project" value="UniProtKB-KW"/>
</dbReference>
<evidence type="ECO:0000313" key="5">
    <source>
        <dbReference type="EMBL" id="MFC7057605.1"/>
    </source>
</evidence>
<dbReference type="PROSITE" id="PS51318">
    <property type="entry name" value="TAT"/>
    <property type="match status" value="1"/>
</dbReference>
<dbReference type="InterPro" id="IPR001940">
    <property type="entry name" value="Peptidase_S1C"/>
</dbReference>
<evidence type="ECO:0000256" key="3">
    <source>
        <dbReference type="SAM" id="MobiDB-lite"/>
    </source>
</evidence>
<name>A0ABD5VWP4_9EURY</name>
<dbReference type="RefSeq" id="WP_267163374.1">
    <property type="nucleotide sequence ID" value="NZ_CP112972.1"/>
</dbReference>
<dbReference type="InterPro" id="IPR001478">
    <property type="entry name" value="PDZ"/>
</dbReference>
<dbReference type="AlphaFoldDB" id="A0ABD5VWP4"/>
<evidence type="ECO:0000313" key="6">
    <source>
        <dbReference type="Proteomes" id="UP001596445"/>
    </source>
</evidence>
<dbReference type="InterPro" id="IPR009003">
    <property type="entry name" value="Peptidase_S1_PA"/>
</dbReference>
<gene>
    <name evidence="5" type="ORF">ACFQQG_04720</name>
</gene>
<keyword evidence="1 5" id="KW-0645">Protease</keyword>
<dbReference type="InterPro" id="IPR036034">
    <property type="entry name" value="PDZ_sf"/>
</dbReference>
<feature type="region of interest" description="Disordered" evidence="3">
    <location>
        <begin position="29"/>
        <end position="69"/>
    </location>
</feature>
<dbReference type="PROSITE" id="PS51257">
    <property type="entry name" value="PROKAR_LIPOPROTEIN"/>
    <property type="match status" value="1"/>
</dbReference>
<dbReference type="PANTHER" id="PTHR43343">
    <property type="entry name" value="PEPTIDASE S12"/>
    <property type="match status" value="1"/>
</dbReference>
<evidence type="ECO:0000259" key="4">
    <source>
        <dbReference type="Pfam" id="PF13180"/>
    </source>
</evidence>
<dbReference type="EC" id="3.4.21.-" evidence="5"/>